<dbReference type="AlphaFoldDB" id="A0A4C1V7D6"/>
<keyword evidence="2" id="KW-1185">Reference proteome</keyword>
<gene>
    <name evidence="1" type="ORF">EVAR_85309_1</name>
</gene>
<dbReference type="OrthoDB" id="414730at2759"/>
<dbReference type="Proteomes" id="UP000299102">
    <property type="component" value="Unassembled WGS sequence"/>
</dbReference>
<accession>A0A4C1V7D6</accession>
<sequence>MAICQRAGDACQGRVHTLLSPRALFEFVARFCGIIDLILRTEATSFLETVHDLLASYLIIRVQKVDVNGMRSSGLVVRIEVPQGSIVAPSKLELKSVKKLKLQTGRREKSKSETRGFETEDGAKIVIKGGTKIRIRIAAGMEYEEIIIESGTRIETGSVSRI</sequence>
<dbReference type="EMBL" id="BGZK01000290">
    <property type="protein sequence ID" value="GBP34589.1"/>
    <property type="molecule type" value="Genomic_DNA"/>
</dbReference>
<proteinExistence type="predicted"/>
<protein>
    <submittedName>
        <fullName evidence="1">Uncharacterized protein</fullName>
    </submittedName>
</protein>
<organism evidence="1 2">
    <name type="scientific">Eumeta variegata</name>
    <name type="common">Bagworm moth</name>
    <name type="synonym">Eumeta japonica</name>
    <dbReference type="NCBI Taxonomy" id="151549"/>
    <lineage>
        <taxon>Eukaryota</taxon>
        <taxon>Metazoa</taxon>
        <taxon>Ecdysozoa</taxon>
        <taxon>Arthropoda</taxon>
        <taxon>Hexapoda</taxon>
        <taxon>Insecta</taxon>
        <taxon>Pterygota</taxon>
        <taxon>Neoptera</taxon>
        <taxon>Endopterygota</taxon>
        <taxon>Lepidoptera</taxon>
        <taxon>Glossata</taxon>
        <taxon>Ditrysia</taxon>
        <taxon>Tineoidea</taxon>
        <taxon>Psychidae</taxon>
        <taxon>Oiketicinae</taxon>
        <taxon>Eumeta</taxon>
    </lineage>
</organism>
<name>A0A4C1V7D6_EUMVA</name>
<evidence type="ECO:0000313" key="1">
    <source>
        <dbReference type="EMBL" id="GBP34589.1"/>
    </source>
</evidence>
<reference evidence="1 2" key="1">
    <citation type="journal article" date="2019" name="Commun. Biol.">
        <title>The bagworm genome reveals a unique fibroin gene that provides high tensile strength.</title>
        <authorList>
            <person name="Kono N."/>
            <person name="Nakamura H."/>
            <person name="Ohtoshi R."/>
            <person name="Tomita M."/>
            <person name="Numata K."/>
            <person name="Arakawa K."/>
        </authorList>
    </citation>
    <scope>NUCLEOTIDE SEQUENCE [LARGE SCALE GENOMIC DNA]</scope>
</reference>
<comment type="caution">
    <text evidence="1">The sequence shown here is derived from an EMBL/GenBank/DDBJ whole genome shotgun (WGS) entry which is preliminary data.</text>
</comment>
<evidence type="ECO:0000313" key="2">
    <source>
        <dbReference type="Proteomes" id="UP000299102"/>
    </source>
</evidence>